<dbReference type="RefSeq" id="XP_033668499.1">
    <property type="nucleotide sequence ID" value="XM_033806323.1"/>
</dbReference>
<sequence length="186" mass="20236">MNLPAATSSIDLVLDPTESAAAGTTHSAREGEIEELPRAILINQFVGGESSRALGDSIPGPDECLEDLAKTVWIDCTVADETENPEGKAGVAGIPRTHSGCLCFISQPPTGATNEDLYDLDDLVEESYGDLDIGGLDVKRTRWTRLCMRVEAWRLSSERWVRSPSLRQWSVLQAIREAKALVTPIN</sequence>
<protein>
    <submittedName>
        <fullName evidence="1">Uncharacterized protein</fullName>
    </submittedName>
</protein>
<reference evidence="1" key="1">
    <citation type="journal article" date="2020" name="Stud. Mycol.">
        <title>101 Dothideomycetes genomes: a test case for predicting lifestyles and emergence of pathogens.</title>
        <authorList>
            <person name="Haridas S."/>
            <person name="Albert R."/>
            <person name="Binder M."/>
            <person name="Bloem J."/>
            <person name="Labutti K."/>
            <person name="Salamov A."/>
            <person name="Andreopoulos B."/>
            <person name="Baker S."/>
            <person name="Barry K."/>
            <person name="Bills G."/>
            <person name="Bluhm B."/>
            <person name="Cannon C."/>
            <person name="Castanera R."/>
            <person name="Culley D."/>
            <person name="Daum C."/>
            <person name="Ezra D."/>
            <person name="Gonzalez J."/>
            <person name="Henrissat B."/>
            <person name="Kuo A."/>
            <person name="Liang C."/>
            <person name="Lipzen A."/>
            <person name="Lutzoni F."/>
            <person name="Magnuson J."/>
            <person name="Mondo S."/>
            <person name="Nolan M."/>
            <person name="Ohm R."/>
            <person name="Pangilinan J."/>
            <person name="Park H.-J."/>
            <person name="Ramirez L."/>
            <person name="Alfaro M."/>
            <person name="Sun H."/>
            <person name="Tritt A."/>
            <person name="Yoshinaga Y."/>
            <person name="Zwiers L.-H."/>
            <person name="Turgeon B."/>
            <person name="Goodwin S."/>
            <person name="Spatafora J."/>
            <person name="Crous P."/>
            <person name="Grigoriev I."/>
        </authorList>
    </citation>
    <scope>NUCLEOTIDE SEQUENCE</scope>
    <source>
        <strain evidence="1">ATCC 36951</strain>
    </source>
</reference>
<proteinExistence type="predicted"/>
<evidence type="ECO:0000313" key="2">
    <source>
        <dbReference type="Proteomes" id="UP000799537"/>
    </source>
</evidence>
<dbReference type="GeneID" id="54559595"/>
<dbReference type="AlphaFoldDB" id="A0A6A6CN98"/>
<dbReference type="Proteomes" id="UP000799537">
    <property type="component" value="Unassembled WGS sequence"/>
</dbReference>
<dbReference type="EMBL" id="ML993593">
    <property type="protein sequence ID" value="KAF2167610.1"/>
    <property type="molecule type" value="Genomic_DNA"/>
</dbReference>
<name>A0A6A6CN98_ZASCE</name>
<keyword evidence="2" id="KW-1185">Reference proteome</keyword>
<organism evidence="1 2">
    <name type="scientific">Zasmidium cellare ATCC 36951</name>
    <dbReference type="NCBI Taxonomy" id="1080233"/>
    <lineage>
        <taxon>Eukaryota</taxon>
        <taxon>Fungi</taxon>
        <taxon>Dikarya</taxon>
        <taxon>Ascomycota</taxon>
        <taxon>Pezizomycotina</taxon>
        <taxon>Dothideomycetes</taxon>
        <taxon>Dothideomycetidae</taxon>
        <taxon>Mycosphaerellales</taxon>
        <taxon>Mycosphaerellaceae</taxon>
        <taxon>Zasmidium</taxon>
    </lineage>
</organism>
<gene>
    <name evidence="1" type="ORF">M409DRAFT_22411</name>
</gene>
<evidence type="ECO:0000313" key="1">
    <source>
        <dbReference type="EMBL" id="KAF2167610.1"/>
    </source>
</evidence>
<accession>A0A6A6CN98</accession>